<dbReference type="GO" id="GO:0006526">
    <property type="term" value="P:L-arginine biosynthetic process"/>
    <property type="evidence" value="ECO:0007669"/>
    <property type="project" value="UniProtKB-UniPathway"/>
</dbReference>
<dbReference type="NCBIfam" id="NF038212">
    <property type="entry name" value="argG_rel"/>
    <property type="match status" value="1"/>
</dbReference>
<keyword evidence="5" id="KW-0028">Amino-acid biosynthesis</keyword>
<dbReference type="Pfam" id="PF20979">
    <property type="entry name" value="Arginosuc_syn_C"/>
    <property type="match status" value="1"/>
</dbReference>
<evidence type="ECO:0000256" key="1">
    <source>
        <dbReference type="ARBA" id="ARBA00004967"/>
    </source>
</evidence>
<organism evidence="10 11">
    <name type="scientific">Streptomyces tsukubensis (strain DSM 42081 / NBRC 108919 / NRRL 18488 / 9993)</name>
    <dbReference type="NCBI Taxonomy" id="1114943"/>
    <lineage>
        <taxon>Bacteria</taxon>
        <taxon>Bacillati</taxon>
        <taxon>Actinomycetota</taxon>
        <taxon>Actinomycetes</taxon>
        <taxon>Kitasatosporales</taxon>
        <taxon>Streptomycetaceae</taxon>
        <taxon>Streptomyces</taxon>
    </lineage>
</organism>
<evidence type="ECO:0000256" key="2">
    <source>
        <dbReference type="ARBA" id="ARBA00012286"/>
    </source>
</evidence>
<dbReference type="GO" id="GO:0000050">
    <property type="term" value="P:urea cycle"/>
    <property type="evidence" value="ECO:0007669"/>
    <property type="project" value="TreeGrafter"/>
</dbReference>
<keyword evidence="4" id="KW-0436">Ligase</keyword>
<dbReference type="SUPFAM" id="SSF52402">
    <property type="entry name" value="Adenine nucleotide alpha hydrolases-like"/>
    <property type="match status" value="1"/>
</dbReference>
<evidence type="ECO:0000256" key="4">
    <source>
        <dbReference type="ARBA" id="ARBA00022598"/>
    </source>
</evidence>
<feature type="domain" description="Arginosuccinate synthase-like N-terminal" evidence="8">
    <location>
        <begin position="28"/>
        <end position="149"/>
    </location>
</feature>
<evidence type="ECO:0000256" key="6">
    <source>
        <dbReference type="ARBA" id="ARBA00022741"/>
    </source>
</evidence>
<accession>I2NA54</accession>
<dbReference type="AlphaFoldDB" id="I2NA54"/>
<dbReference type="Pfam" id="PF00764">
    <property type="entry name" value="Arginosuc_synth"/>
    <property type="match status" value="1"/>
</dbReference>
<dbReference type="PANTHER" id="PTHR11587">
    <property type="entry name" value="ARGININOSUCCINATE SYNTHASE"/>
    <property type="match status" value="1"/>
</dbReference>
<keyword evidence="3" id="KW-0055">Arginine biosynthesis</keyword>
<feature type="domain" description="Arginosuccinate synthase C-terminal" evidence="9">
    <location>
        <begin position="194"/>
        <end position="382"/>
    </location>
</feature>
<dbReference type="EMBL" id="CP029159">
    <property type="protein sequence ID" value="QKM66359.1"/>
    <property type="molecule type" value="Genomic_DNA"/>
</dbReference>
<keyword evidence="6" id="KW-0547">Nucleotide-binding</keyword>
<dbReference type="Proteomes" id="UP000005940">
    <property type="component" value="Chromosome"/>
</dbReference>
<evidence type="ECO:0000313" key="11">
    <source>
        <dbReference type="Proteomes" id="UP000005940"/>
    </source>
</evidence>
<dbReference type="GO" id="GO:0004055">
    <property type="term" value="F:argininosuccinate synthase activity"/>
    <property type="evidence" value="ECO:0007669"/>
    <property type="project" value="UniProtKB-EC"/>
</dbReference>
<dbReference type="Gene3D" id="3.90.1260.10">
    <property type="entry name" value="Argininosuccinate synthetase, chain A, domain 2"/>
    <property type="match status" value="1"/>
</dbReference>
<evidence type="ECO:0000259" key="8">
    <source>
        <dbReference type="Pfam" id="PF00764"/>
    </source>
</evidence>
<protein>
    <recommendedName>
        <fullName evidence="2">argininosuccinate synthase</fullName>
        <ecNumber evidence="2">6.3.4.5</ecNumber>
    </recommendedName>
</protein>
<reference evidence="10 11" key="1">
    <citation type="journal article" date="2012" name="J. Bacteriol.">
        <title>Draft genome of Streptomyces tsukubaensis NRRL 18488, the producer of the clinically important immunosuppressant tacrolimus (FK506).</title>
        <authorList>
            <person name="Barreiro C."/>
            <person name="Prieto C."/>
            <person name="Sola-Landa A."/>
            <person name="Solera E."/>
            <person name="Martinez-Castro M."/>
            <person name="Perez-Redondo R."/>
            <person name="Garcia-Estrada C."/>
            <person name="Aparicio J.F."/>
            <person name="Fernandez-Martinez L.T."/>
            <person name="Santos-Aberturas J."/>
            <person name="Salehi-Najafabadi Z."/>
            <person name="Rodriguez-Garcia A."/>
            <person name="Tauch A."/>
            <person name="Martin J.F."/>
        </authorList>
    </citation>
    <scope>NUCLEOTIDE SEQUENCE [LARGE SCALE GENOMIC DNA]</scope>
    <source>
        <strain evidence="11">DSM 42081 / NBRC 108919 / NRRL 18488 / 9993</strain>
    </source>
</reference>
<dbReference type="SUPFAM" id="SSF69864">
    <property type="entry name" value="Argininosuccinate synthetase, C-terminal domain"/>
    <property type="match status" value="1"/>
</dbReference>
<evidence type="ECO:0000256" key="7">
    <source>
        <dbReference type="ARBA" id="ARBA00022840"/>
    </source>
</evidence>
<dbReference type="InterPro" id="IPR014729">
    <property type="entry name" value="Rossmann-like_a/b/a_fold"/>
</dbReference>
<dbReference type="GO" id="GO:0005524">
    <property type="term" value="F:ATP binding"/>
    <property type="evidence" value="ECO:0007669"/>
    <property type="project" value="UniProtKB-KW"/>
</dbReference>
<evidence type="ECO:0000259" key="9">
    <source>
        <dbReference type="Pfam" id="PF20979"/>
    </source>
</evidence>
<evidence type="ECO:0000256" key="5">
    <source>
        <dbReference type="ARBA" id="ARBA00022605"/>
    </source>
</evidence>
<sequence>MYALKSSRRSIRSIRELTDGEVDLHGPIVTLFSGGLDSSYLLYRLVQAGATDVHAISVGLGGDERNTQIQRITDTLGVRLRFSDARAAFVEEFVRPAIAASSVYLDTHPISSSLSRPLIARIAVDMAREVGAQVILHTANRSQNTLRRLNCSLELLGFEGYFGSPYELDPVDREVKIKELRAVGLDEMAERSASGDSNLWCREFESGALDDPEEHSVPESYYRWSAVRDSPVPPTDVSVTFRAGVPVALNGRQCPLADIIEELNWTVGAHGLGRYTGLEHLPGGAKVLEIREMPAAWLLLASRRHLETAVLDAETIREKLHVEQVWVREALEGRWFGALRAACQAFVLQLSTPLDGVVRWRLSGGRASTTSIVADAPLYVRNREDWEHAAIRSELAHWGRGTGQWHS</sequence>
<dbReference type="GO" id="GO:0005737">
    <property type="term" value="C:cytoplasm"/>
    <property type="evidence" value="ECO:0007669"/>
    <property type="project" value="TreeGrafter"/>
</dbReference>
<dbReference type="InterPro" id="IPR048267">
    <property type="entry name" value="Arginosuc_syn_N"/>
</dbReference>
<dbReference type="RefSeq" id="WP_006345246.1">
    <property type="nucleotide sequence ID" value="NZ_CP029159.1"/>
</dbReference>
<dbReference type="UniPathway" id="UPA00068">
    <property type="reaction ID" value="UER00113"/>
</dbReference>
<dbReference type="InterPro" id="IPR048268">
    <property type="entry name" value="Arginosuc_syn_C"/>
</dbReference>
<keyword evidence="7" id="KW-0067">ATP-binding</keyword>
<keyword evidence="11" id="KW-1185">Reference proteome</keyword>
<evidence type="ECO:0000313" key="10">
    <source>
        <dbReference type="EMBL" id="QKM66359.1"/>
    </source>
</evidence>
<dbReference type="InterPro" id="IPR024074">
    <property type="entry name" value="AS_cat/multimer_dom_body"/>
</dbReference>
<dbReference type="PANTHER" id="PTHR11587:SF2">
    <property type="entry name" value="ARGININOSUCCINATE SYNTHASE"/>
    <property type="match status" value="1"/>
</dbReference>
<dbReference type="InterPro" id="IPR001518">
    <property type="entry name" value="Arginosuc_synth"/>
</dbReference>
<evidence type="ECO:0000256" key="3">
    <source>
        <dbReference type="ARBA" id="ARBA00022571"/>
    </source>
</evidence>
<dbReference type="Gene3D" id="3.40.50.620">
    <property type="entry name" value="HUPs"/>
    <property type="match status" value="1"/>
</dbReference>
<proteinExistence type="predicted"/>
<dbReference type="GO" id="GO:0000053">
    <property type="term" value="P:argininosuccinate metabolic process"/>
    <property type="evidence" value="ECO:0007669"/>
    <property type="project" value="TreeGrafter"/>
</dbReference>
<dbReference type="EC" id="6.3.4.5" evidence="2"/>
<name>I2NA54_STRT9</name>
<gene>
    <name evidence="10" type="ORF">STSU_003465</name>
</gene>
<comment type="pathway">
    <text evidence="1">Amino-acid biosynthesis; L-arginine biosynthesis; L-arginine from L-ornithine and carbamoyl phosphate: step 2/3.</text>
</comment>